<accession>A0A1H8KGH5</accession>
<reference evidence="3 4" key="1">
    <citation type="submission" date="2016-10" db="EMBL/GenBank/DDBJ databases">
        <authorList>
            <person name="de Groot N.N."/>
        </authorList>
    </citation>
    <scope>NUCLEOTIDE SEQUENCE [LARGE SCALE GENOMIC DNA]</scope>
    <source>
        <strain evidence="3 4">CGMCC 1.10238</strain>
    </source>
</reference>
<evidence type="ECO:0000313" key="2">
    <source>
        <dbReference type="EMBL" id="QWU13732.1"/>
    </source>
</evidence>
<organism evidence="3 4">
    <name type="scientific">Paenibacillus sophorae</name>
    <dbReference type="NCBI Taxonomy" id="1333845"/>
    <lineage>
        <taxon>Bacteria</taxon>
        <taxon>Bacillati</taxon>
        <taxon>Bacillota</taxon>
        <taxon>Bacilli</taxon>
        <taxon>Bacillales</taxon>
        <taxon>Paenibacillaceae</taxon>
        <taxon>Paenibacillus</taxon>
    </lineage>
</organism>
<dbReference type="Proteomes" id="UP000683429">
    <property type="component" value="Chromosome"/>
</dbReference>
<protein>
    <submittedName>
        <fullName evidence="3">Dual specificity phosphatase, catalytic domain</fullName>
    </submittedName>
    <submittedName>
        <fullName evidence="2">Dual specificity protein phosphatase family protein</fullName>
    </submittedName>
</protein>
<sequence length="144" mass="15764">MTKSYQALVADKIYFGGAQDVEQMVTEEGVEVVVDLREEAEECAYVADTVQWIKVPLGDHATEPEEELFRTAIQEVVGAYRAGKKVAFHCGGGKGRTGTVAVGTLRELGLAESLEEAEKQAKAIRPIIAVKPIQWESLRAIYPN</sequence>
<dbReference type="PROSITE" id="PS00383">
    <property type="entry name" value="TYR_PHOSPHATASE_1"/>
    <property type="match status" value="1"/>
</dbReference>
<dbReference type="PANTHER" id="PTHR47216:SF4">
    <property type="entry name" value="OS01G0859400 PROTEIN"/>
    <property type="match status" value="1"/>
</dbReference>
<evidence type="ECO:0000313" key="5">
    <source>
        <dbReference type="Proteomes" id="UP000683429"/>
    </source>
</evidence>
<evidence type="ECO:0000313" key="4">
    <source>
        <dbReference type="Proteomes" id="UP000198809"/>
    </source>
</evidence>
<dbReference type="Proteomes" id="UP000198809">
    <property type="component" value="Unassembled WGS sequence"/>
</dbReference>
<dbReference type="PROSITE" id="PS50056">
    <property type="entry name" value="TYR_PHOSPHATASE_2"/>
    <property type="match status" value="1"/>
</dbReference>
<proteinExistence type="predicted"/>
<dbReference type="InterPro" id="IPR029021">
    <property type="entry name" value="Prot-tyrosine_phosphatase-like"/>
</dbReference>
<dbReference type="EMBL" id="FODH01000003">
    <property type="protein sequence ID" value="SEN91676.1"/>
    <property type="molecule type" value="Genomic_DNA"/>
</dbReference>
<dbReference type="RefSeq" id="WP_036603149.1">
    <property type="nucleotide sequence ID" value="NZ_CP076607.1"/>
</dbReference>
<dbReference type="STRING" id="1333845.SAMN04487895_103425"/>
<dbReference type="Gene3D" id="3.90.190.10">
    <property type="entry name" value="Protein tyrosine phosphatase superfamily"/>
    <property type="match status" value="1"/>
</dbReference>
<dbReference type="PANTHER" id="PTHR47216">
    <property type="match status" value="1"/>
</dbReference>
<dbReference type="AlphaFoldDB" id="A0A1H8KGH5"/>
<dbReference type="Pfam" id="PF22785">
    <property type="entry name" value="Tc-R-P"/>
    <property type="match status" value="1"/>
</dbReference>
<dbReference type="InterPro" id="IPR016130">
    <property type="entry name" value="Tyr_Pase_AS"/>
</dbReference>
<dbReference type="InterPro" id="IPR000387">
    <property type="entry name" value="Tyr_Pase_dom"/>
</dbReference>
<evidence type="ECO:0000259" key="1">
    <source>
        <dbReference type="PROSITE" id="PS50056"/>
    </source>
</evidence>
<feature type="domain" description="Tyrosine specific protein phosphatases" evidence="1">
    <location>
        <begin position="67"/>
        <end position="136"/>
    </location>
</feature>
<reference evidence="2 5" key="2">
    <citation type="submission" date="2021-06" db="EMBL/GenBank/DDBJ databases">
        <title>Whole genome sequence of Paenibacillus sophorae DSM23020 for comparative genomics.</title>
        <authorList>
            <person name="Kim M.-J."/>
            <person name="Lee G."/>
            <person name="Shin J.-H."/>
        </authorList>
    </citation>
    <scope>NUCLEOTIDE SEQUENCE [LARGE SCALE GENOMIC DNA]</scope>
    <source>
        <strain evidence="2 5">DSM 23020</strain>
    </source>
</reference>
<evidence type="ECO:0000313" key="3">
    <source>
        <dbReference type="EMBL" id="SEN91676.1"/>
    </source>
</evidence>
<keyword evidence="5" id="KW-1185">Reference proteome</keyword>
<dbReference type="OrthoDB" id="2081133at2"/>
<dbReference type="SUPFAM" id="SSF52799">
    <property type="entry name" value="(Phosphotyrosine protein) phosphatases II"/>
    <property type="match status" value="1"/>
</dbReference>
<gene>
    <name evidence="2" type="ORF">KP014_17280</name>
    <name evidence="3" type="ORF">SAMN04487895_103425</name>
</gene>
<dbReference type="EMBL" id="CP076607">
    <property type="protein sequence ID" value="QWU13732.1"/>
    <property type="molecule type" value="Genomic_DNA"/>
</dbReference>
<name>A0A1H8KGH5_9BACL</name>